<dbReference type="Proteomes" id="UP001597100">
    <property type="component" value="Unassembled WGS sequence"/>
</dbReference>
<organism evidence="3 4">
    <name type="scientific">Salinimicrobium gaetbulicola</name>
    <dbReference type="NCBI Taxonomy" id="999702"/>
    <lineage>
        <taxon>Bacteria</taxon>
        <taxon>Pseudomonadati</taxon>
        <taxon>Bacteroidota</taxon>
        <taxon>Flavobacteriia</taxon>
        <taxon>Flavobacteriales</taxon>
        <taxon>Flavobacteriaceae</taxon>
        <taxon>Salinimicrobium</taxon>
    </lineage>
</organism>
<feature type="signal peptide" evidence="1">
    <location>
        <begin position="1"/>
        <end position="24"/>
    </location>
</feature>
<evidence type="ECO:0000313" key="3">
    <source>
        <dbReference type="EMBL" id="MFD0977476.1"/>
    </source>
</evidence>
<name>A0ABW3IHQ1_9FLAO</name>
<protein>
    <submittedName>
        <fullName evidence="3">DUF4382 domain-containing protein</fullName>
    </submittedName>
</protein>
<feature type="domain" description="DUF4382" evidence="2">
    <location>
        <begin position="41"/>
        <end position="178"/>
    </location>
</feature>
<evidence type="ECO:0000313" key="4">
    <source>
        <dbReference type="Proteomes" id="UP001597100"/>
    </source>
</evidence>
<keyword evidence="4" id="KW-1185">Reference proteome</keyword>
<sequence>MNYRNLFRSALLVFSMLLIVSCSKDEDDNVDPNAKTYNTAVEVTDAPIDNANVKGAFVTITNVKVNGKALEGFQTTTVDLLALQNGKTEALGNVMLESGTTSSIVVEVDNEFDANGDAPGNYILTATGEKKALVAESTEIALTKAATQIEESNNNTIVLDFDLRKMIVADSQSGDFKFVSSSQMQSSIRAVSKNNAGKIEGSVQDANDAAGTIVVYAYKKGTYSAGEANENANGVRFAGAVNSSVASETTGAYSLHFLEEGDYELHYASYQEDTNGEMSFEGMLTVESATDLDLSLLNISAQSTTTANVVVTGMVQ</sequence>
<accession>A0ABW3IHQ1</accession>
<dbReference type="RefSeq" id="WP_380739791.1">
    <property type="nucleotide sequence ID" value="NZ_JBHTJP010000035.1"/>
</dbReference>
<evidence type="ECO:0000256" key="1">
    <source>
        <dbReference type="SAM" id="SignalP"/>
    </source>
</evidence>
<keyword evidence="1" id="KW-0732">Signal</keyword>
<reference evidence="4" key="1">
    <citation type="journal article" date="2019" name="Int. J. Syst. Evol. Microbiol.">
        <title>The Global Catalogue of Microorganisms (GCM) 10K type strain sequencing project: providing services to taxonomists for standard genome sequencing and annotation.</title>
        <authorList>
            <consortium name="The Broad Institute Genomics Platform"/>
            <consortium name="The Broad Institute Genome Sequencing Center for Infectious Disease"/>
            <person name="Wu L."/>
            <person name="Ma J."/>
        </authorList>
    </citation>
    <scope>NUCLEOTIDE SEQUENCE [LARGE SCALE GENOMIC DNA]</scope>
    <source>
        <strain evidence="4">CCUG 60898</strain>
    </source>
</reference>
<dbReference type="InterPro" id="IPR025491">
    <property type="entry name" value="DUF4382"/>
</dbReference>
<feature type="chain" id="PRO_5045300048" evidence="1">
    <location>
        <begin position="25"/>
        <end position="316"/>
    </location>
</feature>
<gene>
    <name evidence="3" type="ORF">ACFQ1G_11790</name>
</gene>
<proteinExistence type="predicted"/>
<dbReference type="Pfam" id="PF14321">
    <property type="entry name" value="DUF4382"/>
    <property type="match status" value="1"/>
</dbReference>
<dbReference type="PROSITE" id="PS51257">
    <property type="entry name" value="PROKAR_LIPOPROTEIN"/>
    <property type="match status" value="1"/>
</dbReference>
<evidence type="ECO:0000259" key="2">
    <source>
        <dbReference type="Pfam" id="PF14321"/>
    </source>
</evidence>
<dbReference type="EMBL" id="JBHTJP010000035">
    <property type="protein sequence ID" value="MFD0977476.1"/>
    <property type="molecule type" value="Genomic_DNA"/>
</dbReference>
<comment type="caution">
    <text evidence="3">The sequence shown here is derived from an EMBL/GenBank/DDBJ whole genome shotgun (WGS) entry which is preliminary data.</text>
</comment>